<feature type="region of interest" description="Disordered" evidence="1">
    <location>
        <begin position="137"/>
        <end position="178"/>
    </location>
</feature>
<organism evidence="2 3">
    <name type="scientific">Chiloscyllium punctatum</name>
    <name type="common">Brownbanded bambooshark</name>
    <name type="synonym">Hemiscyllium punctatum</name>
    <dbReference type="NCBI Taxonomy" id="137246"/>
    <lineage>
        <taxon>Eukaryota</taxon>
        <taxon>Metazoa</taxon>
        <taxon>Chordata</taxon>
        <taxon>Craniata</taxon>
        <taxon>Vertebrata</taxon>
        <taxon>Chondrichthyes</taxon>
        <taxon>Elasmobranchii</taxon>
        <taxon>Galeomorphii</taxon>
        <taxon>Galeoidea</taxon>
        <taxon>Orectolobiformes</taxon>
        <taxon>Hemiscylliidae</taxon>
        <taxon>Chiloscyllium</taxon>
    </lineage>
</organism>
<protein>
    <submittedName>
        <fullName evidence="2">Uncharacterized protein</fullName>
    </submittedName>
</protein>
<dbReference type="Proteomes" id="UP000287033">
    <property type="component" value="Unassembled WGS sequence"/>
</dbReference>
<name>A0A401TYZ5_CHIPU</name>
<evidence type="ECO:0000256" key="1">
    <source>
        <dbReference type="SAM" id="MobiDB-lite"/>
    </source>
</evidence>
<dbReference type="AlphaFoldDB" id="A0A401TYZ5"/>
<keyword evidence="3" id="KW-1185">Reference proteome</keyword>
<accession>A0A401TYZ5</accession>
<feature type="non-terminal residue" evidence="2">
    <location>
        <position position="1"/>
    </location>
</feature>
<reference evidence="2 3" key="1">
    <citation type="journal article" date="2018" name="Nat. Ecol. Evol.">
        <title>Shark genomes provide insights into elasmobranch evolution and the origin of vertebrates.</title>
        <authorList>
            <person name="Hara Y"/>
            <person name="Yamaguchi K"/>
            <person name="Onimaru K"/>
            <person name="Kadota M"/>
            <person name="Koyanagi M"/>
            <person name="Keeley SD"/>
            <person name="Tatsumi K"/>
            <person name="Tanaka K"/>
            <person name="Motone F"/>
            <person name="Kageyama Y"/>
            <person name="Nozu R"/>
            <person name="Adachi N"/>
            <person name="Nishimura O"/>
            <person name="Nakagawa R"/>
            <person name="Tanegashima C"/>
            <person name="Kiyatake I"/>
            <person name="Matsumoto R"/>
            <person name="Murakumo K"/>
            <person name="Nishida K"/>
            <person name="Terakita A"/>
            <person name="Kuratani S"/>
            <person name="Sato K"/>
            <person name="Hyodo S Kuraku.S."/>
        </authorList>
    </citation>
    <scope>NUCLEOTIDE SEQUENCE [LARGE SCALE GENOMIC DNA]</scope>
</reference>
<evidence type="ECO:0000313" key="2">
    <source>
        <dbReference type="EMBL" id="GCC47867.1"/>
    </source>
</evidence>
<feature type="compositionally biased region" description="Polar residues" evidence="1">
    <location>
        <begin position="147"/>
        <end position="157"/>
    </location>
</feature>
<proteinExistence type="predicted"/>
<sequence length="178" mass="18371">GVDAFIALQPDQPAAEHGSDRFRRLGLADARRALEQQRLAEREREIGGRCDAVVGKVIGRPQRLLQRLGAVDADNVAADRHGKPQRRGCGRAPPCALIARSTFSGVIGRSSIRTPTALKIALATAGSTGLAHISPGPLAPNGPSGAGRSSTAMSCGQMSPGPGIRYSTKSRGPCTGSG</sequence>
<evidence type="ECO:0000313" key="3">
    <source>
        <dbReference type="Proteomes" id="UP000287033"/>
    </source>
</evidence>
<gene>
    <name evidence="2" type="ORF">chiPu_0031898</name>
</gene>
<dbReference type="EMBL" id="BEZZ01221826">
    <property type="protein sequence ID" value="GCC47867.1"/>
    <property type="molecule type" value="Genomic_DNA"/>
</dbReference>
<comment type="caution">
    <text evidence="2">The sequence shown here is derived from an EMBL/GenBank/DDBJ whole genome shotgun (WGS) entry which is preliminary data.</text>
</comment>